<organism evidence="3 4">
    <name type="scientific">Rheinheimera riviphila</name>
    <dbReference type="NCBI Taxonomy" id="1834037"/>
    <lineage>
        <taxon>Bacteria</taxon>
        <taxon>Pseudomonadati</taxon>
        <taxon>Pseudomonadota</taxon>
        <taxon>Gammaproteobacteria</taxon>
        <taxon>Chromatiales</taxon>
        <taxon>Chromatiaceae</taxon>
        <taxon>Rheinheimera</taxon>
    </lineage>
</organism>
<reference evidence="3 4" key="1">
    <citation type="submission" date="2019-01" db="EMBL/GenBank/DDBJ databases">
        <authorList>
            <person name="Chen W.-M."/>
        </authorList>
    </citation>
    <scope>NUCLEOTIDE SEQUENCE [LARGE SCALE GENOMIC DNA]</scope>
    <source>
        <strain evidence="3 4">KYPC3</strain>
    </source>
</reference>
<evidence type="ECO:0008006" key="5">
    <source>
        <dbReference type="Google" id="ProtNLM"/>
    </source>
</evidence>
<sequence>MQKSLIRLILLMFIMLNHAVSACESLVMHLPDENHPFSVLDSSSHDELPSHQHQHDYQQQQTDADATSDNDEHHPSHAHVSCHISSMLLVAAEPVLHHPAATLQYALITTSYTPDVPPPNA</sequence>
<feature type="compositionally biased region" description="Low complexity" evidence="1">
    <location>
        <begin position="57"/>
        <end position="67"/>
    </location>
</feature>
<proteinExistence type="predicted"/>
<dbReference type="OrthoDB" id="5772579at2"/>
<dbReference type="PROSITE" id="PS51257">
    <property type="entry name" value="PROKAR_LIPOPROTEIN"/>
    <property type="match status" value="1"/>
</dbReference>
<name>A0A437QLI2_9GAMM</name>
<accession>A0A437QLI2</accession>
<dbReference type="AlphaFoldDB" id="A0A437QLI2"/>
<gene>
    <name evidence="3" type="ORF">EOE67_14505</name>
</gene>
<evidence type="ECO:0000256" key="2">
    <source>
        <dbReference type="SAM" id="SignalP"/>
    </source>
</evidence>
<comment type="caution">
    <text evidence="3">The sequence shown here is derived from an EMBL/GenBank/DDBJ whole genome shotgun (WGS) entry which is preliminary data.</text>
</comment>
<feature type="signal peptide" evidence="2">
    <location>
        <begin position="1"/>
        <end position="22"/>
    </location>
</feature>
<protein>
    <recommendedName>
        <fullName evidence="5">Cobalt transporter</fullName>
    </recommendedName>
</protein>
<keyword evidence="4" id="KW-1185">Reference proteome</keyword>
<evidence type="ECO:0000256" key="1">
    <source>
        <dbReference type="SAM" id="MobiDB-lite"/>
    </source>
</evidence>
<feature type="compositionally biased region" description="Basic and acidic residues" evidence="1">
    <location>
        <begin position="43"/>
        <end position="56"/>
    </location>
</feature>
<dbReference type="Proteomes" id="UP000283077">
    <property type="component" value="Unassembled WGS sequence"/>
</dbReference>
<evidence type="ECO:0000313" key="4">
    <source>
        <dbReference type="Proteomes" id="UP000283077"/>
    </source>
</evidence>
<feature type="chain" id="PRO_5019269088" description="Cobalt transporter" evidence="2">
    <location>
        <begin position="23"/>
        <end position="121"/>
    </location>
</feature>
<keyword evidence="2" id="KW-0732">Signal</keyword>
<dbReference type="RefSeq" id="WP_127700057.1">
    <property type="nucleotide sequence ID" value="NZ_SACS01000016.1"/>
</dbReference>
<feature type="region of interest" description="Disordered" evidence="1">
    <location>
        <begin position="36"/>
        <end position="79"/>
    </location>
</feature>
<dbReference type="EMBL" id="SACS01000016">
    <property type="protein sequence ID" value="RVU35383.1"/>
    <property type="molecule type" value="Genomic_DNA"/>
</dbReference>
<evidence type="ECO:0000313" key="3">
    <source>
        <dbReference type="EMBL" id="RVU35383.1"/>
    </source>
</evidence>